<accession>A0A1G7S8M1</accession>
<evidence type="ECO:0000313" key="6">
    <source>
        <dbReference type="Proteomes" id="UP000199705"/>
    </source>
</evidence>
<dbReference type="PROSITE" id="PS50932">
    <property type="entry name" value="HTH_LACI_2"/>
    <property type="match status" value="1"/>
</dbReference>
<dbReference type="AlphaFoldDB" id="A0A1G7S8M1"/>
<feature type="domain" description="HTH lacI-type" evidence="4">
    <location>
        <begin position="5"/>
        <end position="59"/>
    </location>
</feature>
<dbReference type="SUPFAM" id="SSF47413">
    <property type="entry name" value="lambda repressor-like DNA-binding domains"/>
    <property type="match status" value="1"/>
</dbReference>
<dbReference type="SMART" id="SM00354">
    <property type="entry name" value="HTH_LACI"/>
    <property type="match status" value="1"/>
</dbReference>
<dbReference type="CDD" id="cd01392">
    <property type="entry name" value="HTH_LacI"/>
    <property type="match status" value="1"/>
</dbReference>
<sequence length="344" mass="38610">MEKIPTIKEIAKRLKVSPSTVSRALHGHPSIGLVTTMRVNKVASELNYERNQTAVFFKQRKTLTIGVIVPDFSDAFFSSALSGIEDYASKRNYNVFIGQSLENPDKEKRILETMKTHRLDGIIISISKNTTNYEVFEQLKKYNIPVVFFDRIPGMEDIHYSACNLQSGMLQAIDCLIEKGHRSIGLINGPSQLAASKERLDAYKQGLDKYQIAVNTDLIVSSDLSSAQNTYAMRRLLSLADKPTAIITFNDYVARDAIKLLKNYNLAPNHDISFVSFANSPIWSFMDSAPMASIEQFPQKQGIKAAEILFKIIDDRISEASLTPVFYHAVFDSSMVSHRGRTNV</sequence>
<keyword evidence="3" id="KW-0804">Transcription</keyword>
<dbReference type="STRING" id="551996.SAMN05192573_102484"/>
<dbReference type="Pfam" id="PF13407">
    <property type="entry name" value="Peripla_BP_4"/>
    <property type="match status" value="1"/>
</dbReference>
<reference evidence="6" key="1">
    <citation type="submission" date="2016-10" db="EMBL/GenBank/DDBJ databases">
        <authorList>
            <person name="Varghese N."/>
            <person name="Submissions S."/>
        </authorList>
    </citation>
    <scope>NUCLEOTIDE SEQUENCE [LARGE SCALE GENOMIC DNA]</scope>
    <source>
        <strain evidence="6">Gh-67</strain>
    </source>
</reference>
<dbReference type="Proteomes" id="UP000199705">
    <property type="component" value="Unassembled WGS sequence"/>
</dbReference>
<dbReference type="PANTHER" id="PTHR30146">
    <property type="entry name" value="LACI-RELATED TRANSCRIPTIONAL REPRESSOR"/>
    <property type="match status" value="1"/>
</dbReference>
<evidence type="ECO:0000256" key="2">
    <source>
        <dbReference type="ARBA" id="ARBA00023125"/>
    </source>
</evidence>
<dbReference type="Gene3D" id="3.40.50.2300">
    <property type="match status" value="2"/>
</dbReference>
<keyword evidence="6" id="KW-1185">Reference proteome</keyword>
<keyword evidence="2 5" id="KW-0238">DNA-binding</keyword>
<dbReference type="EMBL" id="FNCG01000002">
    <property type="protein sequence ID" value="SDG19294.1"/>
    <property type="molecule type" value="Genomic_DNA"/>
</dbReference>
<evidence type="ECO:0000256" key="1">
    <source>
        <dbReference type="ARBA" id="ARBA00023015"/>
    </source>
</evidence>
<evidence type="ECO:0000259" key="4">
    <source>
        <dbReference type="PROSITE" id="PS50932"/>
    </source>
</evidence>
<dbReference type="PANTHER" id="PTHR30146:SF109">
    <property type="entry name" value="HTH-TYPE TRANSCRIPTIONAL REGULATOR GALS"/>
    <property type="match status" value="1"/>
</dbReference>
<dbReference type="Gene3D" id="1.10.260.40">
    <property type="entry name" value="lambda repressor-like DNA-binding domains"/>
    <property type="match status" value="1"/>
</dbReference>
<gene>
    <name evidence="5" type="ORF">SAMN05192573_102484</name>
</gene>
<dbReference type="InterPro" id="IPR010982">
    <property type="entry name" value="Lambda_DNA-bd_dom_sf"/>
</dbReference>
<dbReference type="GO" id="GO:0003700">
    <property type="term" value="F:DNA-binding transcription factor activity"/>
    <property type="evidence" value="ECO:0007669"/>
    <property type="project" value="TreeGrafter"/>
</dbReference>
<dbReference type="InterPro" id="IPR028082">
    <property type="entry name" value="Peripla_BP_I"/>
</dbReference>
<dbReference type="InterPro" id="IPR025997">
    <property type="entry name" value="SBP_2_dom"/>
</dbReference>
<dbReference type="Pfam" id="PF00356">
    <property type="entry name" value="LacI"/>
    <property type="match status" value="1"/>
</dbReference>
<evidence type="ECO:0000256" key="3">
    <source>
        <dbReference type="ARBA" id="ARBA00023163"/>
    </source>
</evidence>
<dbReference type="CDD" id="cd06267">
    <property type="entry name" value="PBP1_LacI_sugar_binding-like"/>
    <property type="match status" value="1"/>
</dbReference>
<proteinExistence type="predicted"/>
<dbReference type="GO" id="GO:0000976">
    <property type="term" value="F:transcription cis-regulatory region binding"/>
    <property type="evidence" value="ECO:0007669"/>
    <property type="project" value="TreeGrafter"/>
</dbReference>
<dbReference type="SUPFAM" id="SSF53822">
    <property type="entry name" value="Periplasmic binding protein-like I"/>
    <property type="match status" value="1"/>
</dbReference>
<name>A0A1G7S8M1_9SPHI</name>
<dbReference type="InterPro" id="IPR000843">
    <property type="entry name" value="HTH_LacI"/>
</dbReference>
<protein>
    <submittedName>
        <fullName evidence="5">DNA-binding transcriptional regulator, LacI/PurR family</fullName>
    </submittedName>
</protein>
<evidence type="ECO:0000313" key="5">
    <source>
        <dbReference type="EMBL" id="SDG19294.1"/>
    </source>
</evidence>
<organism evidence="5 6">
    <name type="scientific">Mucilaginibacter gossypii</name>
    <dbReference type="NCBI Taxonomy" id="551996"/>
    <lineage>
        <taxon>Bacteria</taxon>
        <taxon>Pseudomonadati</taxon>
        <taxon>Bacteroidota</taxon>
        <taxon>Sphingobacteriia</taxon>
        <taxon>Sphingobacteriales</taxon>
        <taxon>Sphingobacteriaceae</taxon>
        <taxon>Mucilaginibacter</taxon>
    </lineage>
</organism>
<keyword evidence="1" id="KW-0805">Transcription regulation</keyword>
<dbReference type="RefSeq" id="WP_091163351.1">
    <property type="nucleotide sequence ID" value="NZ_FNCG01000002.1"/>
</dbReference>